<keyword evidence="5" id="KW-0547">Nucleotide-binding</keyword>
<dbReference type="Gene3D" id="3.30.565.10">
    <property type="entry name" value="Histidine kinase-like ATPase, C-terminal domain"/>
    <property type="match status" value="1"/>
</dbReference>
<dbReference type="EMBL" id="CP013023">
    <property type="protein sequence ID" value="ANF96859.1"/>
    <property type="molecule type" value="Genomic_DNA"/>
</dbReference>
<feature type="transmembrane region" description="Helical" evidence="9">
    <location>
        <begin position="62"/>
        <end position="78"/>
    </location>
</feature>
<organism evidence="12 13">
    <name type="scientific">Paenibacillus bovis</name>
    <dbReference type="NCBI Taxonomy" id="1616788"/>
    <lineage>
        <taxon>Bacteria</taxon>
        <taxon>Bacillati</taxon>
        <taxon>Bacillota</taxon>
        <taxon>Bacilli</taxon>
        <taxon>Bacillales</taxon>
        <taxon>Paenibacillaceae</taxon>
        <taxon>Paenibacillus</taxon>
    </lineage>
</organism>
<feature type="transmembrane region" description="Helical" evidence="9">
    <location>
        <begin position="12"/>
        <end position="31"/>
    </location>
</feature>
<dbReference type="Proteomes" id="UP000078148">
    <property type="component" value="Chromosome"/>
</dbReference>
<dbReference type="EC" id="2.7.13.3" evidence="2"/>
<dbReference type="InterPro" id="IPR050482">
    <property type="entry name" value="Sensor_HK_TwoCompSys"/>
</dbReference>
<evidence type="ECO:0000259" key="11">
    <source>
        <dbReference type="Pfam" id="PF07730"/>
    </source>
</evidence>
<evidence type="ECO:0000313" key="12">
    <source>
        <dbReference type="EMBL" id="ANF96859.1"/>
    </source>
</evidence>
<dbReference type="Pfam" id="PF02518">
    <property type="entry name" value="HATPase_c"/>
    <property type="match status" value="1"/>
</dbReference>
<name>A0A172ZH52_9BACL</name>
<dbReference type="STRING" id="1616788.AR543_13130"/>
<evidence type="ECO:0000256" key="3">
    <source>
        <dbReference type="ARBA" id="ARBA00022553"/>
    </source>
</evidence>
<evidence type="ECO:0000313" key="13">
    <source>
        <dbReference type="Proteomes" id="UP000078148"/>
    </source>
</evidence>
<reference evidence="12 13" key="2">
    <citation type="journal article" date="2016" name="Int. J. Syst. Evol. Microbiol.">
        <title>Paenibacillus bovis sp. nov., isolated from raw yak (Bos grunniens) milk.</title>
        <authorList>
            <person name="Gao C."/>
            <person name="Han J."/>
            <person name="Liu Z."/>
            <person name="Xu X."/>
            <person name="Hang F."/>
            <person name="Wu Z."/>
        </authorList>
    </citation>
    <scope>NUCLEOTIDE SEQUENCE [LARGE SCALE GENOMIC DNA]</scope>
    <source>
        <strain evidence="12 13">BD3526</strain>
    </source>
</reference>
<feature type="transmembrane region" description="Helical" evidence="9">
    <location>
        <begin position="109"/>
        <end position="126"/>
    </location>
</feature>
<dbReference type="KEGG" id="pbv:AR543_13130"/>
<evidence type="ECO:0000256" key="1">
    <source>
        <dbReference type="ARBA" id="ARBA00000085"/>
    </source>
</evidence>
<dbReference type="RefSeq" id="WP_060534964.1">
    <property type="nucleotide sequence ID" value="NZ_CP013023.1"/>
</dbReference>
<dbReference type="PANTHER" id="PTHR24421">
    <property type="entry name" value="NITRATE/NITRITE SENSOR PROTEIN NARX-RELATED"/>
    <property type="match status" value="1"/>
</dbReference>
<dbReference type="PANTHER" id="PTHR24421:SF10">
    <property type="entry name" value="NITRATE_NITRITE SENSOR PROTEIN NARQ"/>
    <property type="match status" value="1"/>
</dbReference>
<feature type="domain" description="Signal transduction histidine kinase subgroup 3 dimerisation and phosphoacceptor" evidence="11">
    <location>
        <begin position="194"/>
        <end position="255"/>
    </location>
</feature>
<dbReference type="AlphaFoldDB" id="A0A172ZH52"/>
<feature type="transmembrane region" description="Helical" evidence="9">
    <location>
        <begin position="84"/>
        <end position="102"/>
    </location>
</feature>
<keyword evidence="9" id="KW-1133">Transmembrane helix</keyword>
<feature type="domain" description="Histidine kinase/HSP90-like ATPase" evidence="10">
    <location>
        <begin position="300"/>
        <end position="385"/>
    </location>
</feature>
<keyword evidence="9" id="KW-0812">Transmembrane</keyword>
<dbReference type="Gene3D" id="1.20.5.1930">
    <property type="match status" value="1"/>
</dbReference>
<dbReference type="Pfam" id="PF07730">
    <property type="entry name" value="HisKA_3"/>
    <property type="match status" value="1"/>
</dbReference>
<evidence type="ECO:0000256" key="2">
    <source>
        <dbReference type="ARBA" id="ARBA00012438"/>
    </source>
</evidence>
<evidence type="ECO:0000256" key="9">
    <source>
        <dbReference type="SAM" id="Phobius"/>
    </source>
</evidence>
<dbReference type="OrthoDB" id="9781904at2"/>
<dbReference type="CDD" id="cd16917">
    <property type="entry name" value="HATPase_UhpB-NarQ-NarX-like"/>
    <property type="match status" value="1"/>
</dbReference>
<keyword evidence="9" id="KW-0472">Membrane</keyword>
<dbReference type="PROSITE" id="PS51257">
    <property type="entry name" value="PROKAR_LIPOPROTEIN"/>
    <property type="match status" value="1"/>
</dbReference>
<keyword evidence="3" id="KW-0597">Phosphoprotein</keyword>
<feature type="transmembrane region" description="Helical" evidence="9">
    <location>
        <begin position="37"/>
        <end position="55"/>
    </location>
</feature>
<protein>
    <recommendedName>
        <fullName evidence="2">histidine kinase</fullName>
        <ecNumber evidence="2">2.7.13.3</ecNumber>
    </recommendedName>
</protein>
<keyword evidence="13" id="KW-1185">Reference proteome</keyword>
<evidence type="ECO:0000256" key="8">
    <source>
        <dbReference type="ARBA" id="ARBA00023012"/>
    </source>
</evidence>
<dbReference type="GO" id="GO:0000155">
    <property type="term" value="F:phosphorelay sensor kinase activity"/>
    <property type="evidence" value="ECO:0007669"/>
    <property type="project" value="InterPro"/>
</dbReference>
<sequence length="392" mass="44807">MDNLNRLMGNHSLVFRLSVTIIMLYSCFTIYFRESFFIWSIYTVTMLIFVILTWAPLKLHTLFIIAFSLFLYVMMFVNERMANAPANFLALLWVWFAILCTISVREKSIASFFALLTGVLMLIADYDRGFPYSMLISLVSIYFGVHSIYRYISVLRINSEQLQELETVHNELKHAHNELQENALQSIRYAALAERTRIAGEIHDGLGHHFTSLIVQLQALKWMIRQNPDQAEHTVNQLLDVSRQGLAEVRSVVRDWSVSERGVNELHTLASQVAERSGITLNFQADAADSQWGEAVDGILYRILQESLTNIVRHAEASVVDVTINQLGDQVIMRIADNGIYREETPLTHGFGLQNMIRRCEQLQGQCIFRAREGGGLIVEARLPLSFAIHHE</sequence>
<proteinExistence type="predicted"/>
<comment type="catalytic activity">
    <reaction evidence="1">
        <text>ATP + protein L-histidine = ADP + protein N-phospho-L-histidine.</text>
        <dbReference type="EC" id="2.7.13.3"/>
    </reaction>
</comment>
<evidence type="ECO:0000256" key="6">
    <source>
        <dbReference type="ARBA" id="ARBA00022777"/>
    </source>
</evidence>
<dbReference type="GO" id="GO:0005524">
    <property type="term" value="F:ATP binding"/>
    <property type="evidence" value="ECO:0007669"/>
    <property type="project" value="UniProtKB-KW"/>
</dbReference>
<evidence type="ECO:0000256" key="7">
    <source>
        <dbReference type="ARBA" id="ARBA00022840"/>
    </source>
</evidence>
<evidence type="ECO:0000259" key="10">
    <source>
        <dbReference type="Pfam" id="PF02518"/>
    </source>
</evidence>
<evidence type="ECO:0000256" key="4">
    <source>
        <dbReference type="ARBA" id="ARBA00022679"/>
    </source>
</evidence>
<dbReference type="SUPFAM" id="SSF55874">
    <property type="entry name" value="ATPase domain of HSP90 chaperone/DNA topoisomerase II/histidine kinase"/>
    <property type="match status" value="1"/>
</dbReference>
<feature type="transmembrane region" description="Helical" evidence="9">
    <location>
        <begin position="132"/>
        <end position="152"/>
    </location>
</feature>
<evidence type="ECO:0000256" key="5">
    <source>
        <dbReference type="ARBA" id="ARBA00022741"/>
    </source>
</evidence>
<keyword evidence="6" id="KW-0418">Kinase</keyword>
<accession>A0A172ZH52</accession>
<keyword evidence="4" id="KW-0808">Transferase</keyword>
<dbReference type="GO" id="GO:0046983">
    <property type="term" value="F:protein dimerization activity"/>
    <property type="evidence" value="ECO:0007669"/>
    <property type="project" value="InterPro"/>
</dbReference>
<keyword evidence="8" id="KW-0902">Two-component regulatory system</keyword>
<dbReference type="InterPro" id="IPR011712">
    <property type="entry name" value="Sig_transdc_His_kin_sub3_dim/P"/>
</dbReference>
<dbReference type="InterPro" id="IPR003594">
    <property type="entry name" value="HATPase_dom"/>
</dbReference>
<keyword evidence="7" id="KW-0067">ATP-binding</keyword>
<gene>
    <name evidence="12" type="ORF">AR543_13130</name>
</gene>
<dbReference type="GO" id="GO:0016020">
    <property type="term" value="C:membrane"/>
    <property type="evidence" value="ECO:0007669"/>
    <property type="project" value="InterPro"/>
</dbReference>
<reference evidence="13" key="1">
    <citation type="submission" date="2015-10" db="EMBL/GenBank/DDBJ databases">
        <title>Genome of Paenibacillus bovis sp. nov.</title>
        <authorList>
            <person name="Wu Z."/>
            <person name="Gao C."/>
            <person name="Liu Z."/>
            <person name="Zheng H."/>
        </authorList>
    </citation>
    <scope>NUCLEOTIDE SEQUENCE [LARGE SCALE GENOMIC DNA]</scope>
    <source>
        <strain evidence="13">BD3526</strain>
    </source>
</reference>
<dbReference type="InterPro" id="IPR036890">
    <property type="entry name" value="HATPase_C_sf"/>
</dbReference>